<sequence length="498" mass="52250">MTTDILLAAMSLVFAPKVLAIILAASVFGLFVGAIPGLTATMAAALMVPLTFFMDPVPAVSAIVAATAMAIFAGDIPGAMLRIPGTPASAAYVEDSYAMTQRGQLRTVLGLNLICSALGGVFGSIILMVAAPALARIAMRFSSDEYFWLALLGLSCAVFIAASNPVKGVLSLLVGLSIAMIGFDPSAGYPRFSFGITELTGGVDFVPAMIGMFAIPEVIRNLVNIHQVQPVQKRVSHVFSGLGERLKQRWWNILRSSALGTLIGALPGAGADIAAWVCYAVSKKFSREPEKYGTGHDEGIIDATASNNAAVSGSWVPALVFGIPGGAVTAIAVGIMYMKGLNPGPRIFAESPEIIYAVLIAFLIANLIMVPLGYVAIRMAGLIIGVPRAVLMPIIMIFCMVGAFAITNSSFAIVIVLIMGLLAYGMEENGIPLAPAILGLVLGPLVERNFVMSMTKSGGDLLSLFDRPIAAVLGITTLTIWLLPIVMASLRRYRGQQA</sequence>
<feature type="transmembrane region" description="Helical" evidence="1">
    <location>
        <begin position="315"/>
        <end position="338"/>
    </location>
</feature>
<dbReference type="EMBL" id="FZQB01000005">
    <property type="protein sequence ID" value="SNT73530.1"/>
    <property type="molecule type" value="Genomic_DNA"/>
</dbReference>
<evidence type="ECO:0000313" key="3">
    <source>
        <dbReference type="EMBL" id="SNT73530.1"/>
    </source>
</evidence>
<dbReference type="Pfam" id="PF01970">
    <property type="entry name" value="TctA"/>
    <property type="match status" value="1"/>
</dbReference>
<feature type="transmembrane region" description="Helical" evidence="1">
    <location>
        <begin position="469"/>
        <end position="490"/>
    </location>
</feature>
<dbReference type="RefSeq" id="WP_089344017.1">
    <property type="nucleotide sequence ID" value="NZ_CP067132.1"/>
</dbReference>
<evidence type="ECO:0000256" key="1">
    <source>
        <dbReference type="SAM" id="Phobius"/>
    </source>
</evidence>
<evidence type="ECO:0000259" key="2">
    <source>
        <dbReference type="Pfam" id="PF01970"/>
    </source>
</evidence>
<keyword evidence="1" id="KW-0812">Transmembrane</keyword>
<proteinExistence type="predicted"/>
<feature type="domain" description="DUF112" evidence="2">
    <location>
        <begin position="19"/>
        <end position="438"/>
    </location>
</feature>
<dbReference type="AlphaFoldDB" id="A0A239PTN7"/>
<dbReference type="InterPro" id="IPR002823">
    <property type="entry name" value="DUF112_TM"/>
</dbReference>
<accession>A0A239PTN7</accession>
<dbReference type="Proteomes" id="UP000198307">
    <property type="component" value="Unassembled WGS sequence"/>
</dbReference>
<dbReference type="PANTHER" id="PTHR35342">
    <property type="entry name" value="TRICARBOXYLIC TRANSPORT PROTEIN"/>
    <property type="match status" value="1"/>
</dbReference>
<feature type="transmembrane region" description="Helical" evidence="1">
    <location>
        <begin position="109"/>
        <end position="134"/>
    </location>
</feature>
<keyword evidence="1" id="KW-1133">Transmembrane helix</keyword>
<dbReference type="PANTHER" id="PTHR35342:SF5">
    <property type="entry name" value="TRICARBOXYLIC TRANSPORT PROTEIN"/>
    <property type="match status" value="1"/>
</dbReference>
<feature type="transmembrane region" description="Helical" evidence="1">
    <location>
        <begin position="389"/>
        <end position="422"/>
    </location>
</feature>
<organism evidence="3 4">
    <name type="scientific">Paracoccus seriniphilus</name>
    <dbReference type="NCBI Taxonomy" id="184748"/>
    <lineage>
        <taxon>Bacteria</taxon>
        <taxon>Pseudomonadati</taxon>
        <taxon>Pseudomonadota</taxon>
        <taxon>Alphaproteobacteria</taxon>
        <taxon>Rhodobacterales</taxon>
        <taxon>Paracoccaceae</taxon>
        <taxon>Paracoccus</taxon>
    </lineage>
</organism>
<reference evidence="3 4" key="1">
    <citation type="submission" date="2017-07" db="EMBL/GenBank/DDBJ databases">
        <authorList>
            <person name="Sun Z.S."/>
            <person name="Albrecht U."/>
            <person name="Echele G."/>
            <person name="Lee C.C."/>
        </authorList>
    </citation>
    <scope>NUCLEOTIDE SEQUENCE [LARGE SCALE GENOMIC DNA]</scope>
    <source>
        <strain evidence="3 4">DSM 14827</strain>
    </source>
</reference>
<name>A0A239PTN7_9RHOB</name>
<keyword evidence="4" id="KW-1185">Reference proteome</keyword>
<keyword evidence="1" id="KW-0472">Membrane</keyword>
<gene>
    <name evidence="3" type="ORF">SAMN05444959_10573</name>
</gene>
<feature type="transmembrane region" description="Helical" evidence="1">
    <location>
        <begin position="57"/>
        <end position="74"/>
    </location>
</feature>
<feature type="transmembrane region" description="Helical" evidence="1">
    <location>
        <begin position="146"/>
        <end position="163"/>
    </location>
</feature>
<feature type="transmembrane region" description="Helical" evidence="1">
    <location>
        <begin position="354"/>
        <end position="377"/>
    </location>
</feature>
<dbReference type="OrthoDB" id="9791872at2"/>
<feature type="transmembrane region" description="Helical" evidence="1">
    <location>
        <begin position="169"/>
        <end position="187"/>
    </location>
</feature>
<evidence type="ECO:0000313" key="4">
    <source>
        <dbReference type="Proteomes" id="UP000198307"/>
    </source>
</evidence>
<protein>
    <submittedName>
        <fullName evidence="3">TctA family transporter</fullName>
    </submittedName>
</protein>